<protein>
    <submittedName>
        <fullName evidence="2">Uncharacterized protein</fullName>
    </submittedName>
</protein>
<feature type="compositionally biased region" description="Basic and acidic residues" evidence="1">
    <location>
        <begin position="205"/>
        <end position="220"/>
    </location>
</feature>
<dbReference type="KEGG" id="dpl:KGM_212242"/>
<evidence type="ECO:0000313" key="3">
    <source>
        <dbReference type="Proteomes" id="UP000007151"/>
    </source>
</evidence>
<evidence type="ECO:0000256" key="1">
    <source>
        <dbReference type="SAM" id="MobiDB-lite"/>
    </source>
</evidence>
<dbReference type="Proteomes" id="UP000007151">
    <property type="component" value="Unassembled WGS sequence"/>
</dbReference>
<dbReference type="InParanoid" id="A0A212EX30"/>
<reference evidence="2 3" key="1">
    <citation type="journal article" date="2011" name="Cell">
        <title>The monarch butterfly genome yields insights into long-distance migration.</title>
        <authorList>
            <person name="Zhan S."/>
            <person name="Merlin C."/>
            <person name="Boore J.L."/>
            <person name="Reppert S.M."/>
        </authorList>
    </citation>
    <scope>NUCLEOTIDE SEQUENCE [LARGE SCALE GENOMIC DNA]</scope>
    <source>
        <strain evidence="2">F-2</strain>
    </source>
</reference>
<gene>
    <name evidence="2" type="ORF">KGM_212242</name>
</gene>
<dbReference type="AlphaFoldDB" id="A0A212EX30"/>
<feature type="compositionally biased region" description="Polar residues" evidence="1">
    <location>
        <begin position="222"/>
        <end position="236"/>
    </location>
</feature>
<keyword evidence="3" id="KW-1185">Reference proteome</keyword>
<comment type="caution">
    <text evidence="2">The sequence shown here is derived from an EMBL/GenBank/DDBJ whole genome shotgun (WGS) entry which is preliminary data.</text>
</comment>
<accession>A0A212EX30</accession>
<organism evidence="2 3">
    <name type="scientific">Danaus plexippus plexippus</name>
    <dbReference type="NCBI Taxonomy" id="278856"/>
    <lineage>
        <taxon>Eukaryota</taxon>
        <taxon>Metazoa</taxon>
        <taxon>Ecdysozoa</taxon>
        <taxon>Arthropoda</taxon>
        <taxon>Hexapoda</taxon>
        <taxon>Insecta</taxon>
        <taxon>Pterygota</taxon>
        <taxon>Neoptera</taxon>
        <taxon>Endopterygota</taxon>
        <taxon>Lepidoptera</taxon>
        <taxon>Glossata</taxon>
        <taxon>Ditrysia</taxon>
        <taxon>Papilionoidea</taxon>
        <taxon>Nymphalidae</taxon>
        <taxon>Danainae</taxon>
        <taxon>Danaini</taxon>
        <taxon>Danaina</taxon>
        <taxon>Danaus</taxon>
        <taxon>Danaus</taxon>
    </lineage>
</organism>
<feature type="region of interest" description="Disordered" evidence="1">
    <location>
        <begin position="205"/>
        <end position="278"/>
    </location>
</feature>
<evidence type="ECO:0000313" key="2">
    <source>
        <dbReference type="EMBL" id="OWR46043.1"/>
    </source>
</evidence>
<proteinExistence type="predicted"/>
<name>A0A212EX30_DANPL</name>
<dbReference type="EMBL" id="AGBW02011844">
    <property type="protein sequence ID" value="OWR46043.1"/>
    <property type="molecule type" value="Genomic_DNA"/>
</dbReference>
<sequence>MVLVREARKSIVHMMENVKHNNRVKEIEDVERAEEEEIMQPQNARVQEGCDIAKEKYKEASWALEEKKFQALSNTPIGAATVDTSTTTLLVPNVDYIAETGKNNYKQLDGLDVMISDVANNNKERVECISADLMSEVANTNETTKEKNISNAERSERSSAYKEPIIDELVKLGDEIQKSVDLAQELLIKLEEKLRQRKLKDKELARRKSEEDAFAADKKKWQSPSEDQLSVASSSTKDMDGRIMSQTFSPIIVEKQISQVTKDTDDPEVTEPSNSEKL</sequence>